<proteinExistence type="predicted"/>
<organism evidence="1">
    <name type="scientific">marine sediment metagenome</name>
    <dbReference type="NCBI Taxonomy" id="412755"/>
    <lineage>
        <taxon>unclassified sequences</taxon>
        <taxon>metagenomes</taxon>
        <taxon>ecological metagenomes</taxon>
    </lineage>
</organism>
<comment type="caution">
    <text evidence="1">The sequence shown here is derived from an EMBL/GenBank/DDBJ whole genome shotgun (WGS) entry which is preliminary data.</text>
</comment>
<sequence>MPSGSVAEIDYIAFSAYDFAEKLLAPELTSLQRDDLWTDYDGKRVEWTNELKYVSLKKEGPVAHFINPLDWARTEVVAVFDESQRSSLLELNEGDLVTYTGVLDRFGVAEISLTGCTVVSLPIEPFWWKGNIDTHGKRILVGDEVLCLGPSTYDDATGYRPRLPPKITAIDRETGELMWESEETESILVGIDSQYVYAWHLAQLVLRSEPGDPWYWYASDITALDITSGQIGWRSYLSEDVDCRGKDDCLPDEWSQSDFVGCCILGEGVKGEVT</sequence>
<protein>
    <submittedName>
        <fullName evidence="1">Uncharacterized protein</fullName>
    </submittedName>
</protein>
<accession>X0UJP1</accession>
<dbReference type="EMBL" id="BARS01020314">
    <property type="protein sequence ID" value="GAG05830.1"/>
    <property type="molecule type" value="Genomic_DNA"/>
</dbReference>
<name>X0UJP1_9ZZZZ</name>
<evidence type="ECO:0000313" key="1">
    <source>
        <dbReference type="EMBL" id="GAG05830.1"/>
    </source>
</evidence>
<dbReference type="SUPFAM" id="SSF50998">
    <property type="entry name" value="Quinoprotein alcohol dehydrogenase-like"/>
    <property type="match status" value="1"/>
</dbReference>
<gene>
    <name evidence="1" type="ORF">S01H1_32775</name>
</gene>
<dbReference type="AlphaFoldDB" id="X0UJP1"/>
<feature type="non-terminal residue" evidence="1">
    <location>
        <position position="274"/>
    </location>
</feature>
<reference evidence="1" key="1">
    <citation type="journal article" date="2014" name="Front. Microbiol.">
        <title>High frequency of phylogenetically diverse reductive dehalogenase-homologous genes in deep subseafloor sedimentary metagenomes.</title>
        <authorList>
            <person name="Kawai M."/>
            <person name="Futagami T."/>
            <person name="Toyoda A."/>
            <person name="Takaki Y."/>
            <person name="Nishi S."/>
            <person name="Hori S."/>
            <person name="Arai W."/>
            <person name="Tsubouchi T."/>
            <person name="Morono Y."/>
            <person name="Uchiyama I."/>
            <person name="Ito T."/>
            <person name="Fujiyama A."/>
            <person name="Inagaki F."/>
            <person name="Takami H."/>
        </authorList>
    </citation>
    <scope>NUCLEOTIDE SEQUENCE</scope>
    <source>
        <strain evidence="1">Expedition CK06-06</strain>
    </source>
</reference>
<dbReference type="InterPro" id="IPR011047">
    <property type="entry name" value="Quinoprotein_ADH-like_sf"/>
</dbReference>